<name>A0A2H3BKC7_9AGAR</name>
<dbReference type="EMBL" id="KZ293424">
    <property type="protein sequence ID" value="PBK71315.1"/>
    <property type="molecule type" value="Genomic_DNA"/>
</dbReference>
<organism evidence="1 2">
    <name type="scientific">Armillaria solidipes</name>
    <dbReference type="NCBI Taxonomy" id="1076256"/>
    <lineage>
        <taxon>Eukaryota</taxon>
        <taxon>Fungi</taxon>
        <taxon>Dikarya</taxon>
        <taxon>Basidiomycota</taxon>
        <taxon>Agaricomycotina</taxon>
        <taxon>Agaricomycetes</taxon>
        <taxon>Agaricomycetidae</taxon>
        <taxon>Agaricales</taxon>
        <taxon>Marasmiineae</taxon>
        <taxon>Physalacriaceae</taxon>
        <taxon>Armillaria</taxon>
    </lineage>
</organism>
<accession>A0A2H3BKC7</accession>
<protein>
    <submittedName>
        <fullName evidence="1">Uncharacterized protein</fullName>
    </submittedName>
</protein>
<reference evidence="2" key="1">
    <citation type="journal article" date="2017" name="Nat. Ecol. Evol.">
        <title>Genome expansion and lineage-specific genetic innovations in the forest pathogenic fungi Armillaria.</title>
        <authorList>
            <person name="Sipos G."/>
            <person name="Prasanna A.N."/>
            <person name="Walter M.C."/>
            <person name="O'Connor E."/>
            <person name="Balint B."/>
            <person name="Krizsan K."/>
            <person name="Kiss B."/>
            <person name="Hess J."/>
            <person name="Varga T."/>
            <person name="Slot J."/>
            <person name="Riley R."/>
            <person name="Boka B."/>
            <person name="Rigling D."/>
            <person name="Barry K."/>
            <person name="Lee J."/>
            <person name="Mihaltcheva S."/>
            <person name="LaButti K."/>
            <person name="Lipzen A."/>
            <person name="Waldron R."/>
            <person name="Moloney N.M."/>
            <person name="Sperisen C."/>
            <person name="Kredics L."/>
            <person name="Vagvoelgyi C."/>
            <person name="Patrignani A."/>
            <person name="Fitzpatrick D."/>
            <person name="Nagy I."/>
            <person name="Doyle S."/>
            <person name="Anderson J.B."/>
            <person name="Grigoriev I.V."/>
            <person name="Gueldener U."/>
            <person name="Muensterkoetter M."/>
            <person name="Nagy L.G."/>
        </authorList>
    </citation>
    <scope>NUCLEOTIDE SEQUENCE [LARGE SCALE GENOMIC DNA]</scope>
    <source>
        <strain evidence="2">28-4</strain>
    </source>
</reference>
<evidence type="ECO:0000313" key="1">
    <source>
        <dbReference type="EMBL" id="PBK71315.1"/>
    </source>
</evidence>
<keyword evidence="2" id="KW-1185">Reference proteome</keyword>
<dbReference type="Proteomes" id="UP000218334">
    <property type="component" value="Unassembled WGS sequence"/>
</dbReference>
<dbReference type="AlphaFoldDB" id="A0A2H3BKC7"/>
<evidence type="ECO:0000313" key="2">
    <source>
        <dbReference type="Proteomes" id="UP000218334"/>
    </source>
</evidence>
<gene>
    <name evidence="1" type="ORF">ARMSODRAFT_973766</name>
</gene>
<sequence length="330" mass="38430">MDAYSTQLPFELVEIVISEFWYSEHDSDVRIAFMTVCPLVCSLWRDVYASITSRDIYVPILRYLFYLSSIIRSKKSSIYRPFLSESTRTITCHVNTIDSNNDSALFPYITFCHMPNYAGFRKCFPNIQCIRLQIKLISGLVVGDQIIRTQVSIRLDQAKTRLSVLPVDWYVTIDDPPDINEVDPLVLEKRWSSDLSLLLCEMHQLSRMLWSMLDVRSHSSAAEGSTCSDGARHFCHRTYRKEESEDIWGINHRFWKAGRKPTIVKIFFSLIHDLFWLNHANVELPMWRNDCSSRGFRGSAMRGREFTVKHGTVVEIEKPLSLRLSTHCQW</sequence>
<proteinExistence type="predicted"/>